<accession>A0AAN9TKP7</accession>
<dbReference type="EMBL" id="JBBCAQ010000018">
    <property type="protein sequence ID" value="KAK7595268.1"/>
    <property type="molecule type" value="Genomic_DNA"/>
</dbReference>
<keyword evidence="2" id="KW-1185">Reference proteome</keyword>
<protein>
    <submittedName>
        <fullName evidence="1">Uncharacterized protein</fullName>
    </submittedName>
</protein>
<comment type="caution">
    <text evidence="1">The sequence shown here is derived from an EMBL/GenBank/DDBJ whole genome shotgun (WGS) entry which is preliminary data.</text>
</comment>
<sequence length="171" mass="18807">MGRVPDHKISLSLSQPHKENFRFTNYALRTTRRTTRTITCQACPDLPIASDECGAGQRQSADCSSRSRLPTSAFALTGSVALESLEQGRARVCVRWLVAFLSTRRQHQHVMSHLHSLSVSWAALAARIRVSISLFGIGIGESILESRSQQRLPNCECNRIARTMTAAASGV</sequence>
<gene>
    <name evidence="1" type="ORF">V9T40_013093</name>
</gene>
<proteinExistence type="predicted"/>
<name>A0AAN9TKP7_9HEMI</name>
<dbReference type="Proteomes" id="UP001367676">
    <property type="component" value="Unassembled WGS sequence"/>
</dbReference>
<evidence type="ECO:0000313" key="2">
    <source>
        <dbReference type="Proteomes" id="UP001367676"/>
    </source>
</evidence>
<reference evidence="1 2" key="1">
    <citation type="submission" date="2024-03" db="EMBL/GenBank/DDBJ databases">
        <title>Adaptation during the transition from Ophiocordyceps entomopathogen to insect associate is accompanied by gene loss and intensified selection.</title>
        <authorList>
            <person name="Ward C.M."/>
            <person name="Onetto C.A."/>
            <person name="Borneman A.R."/>
        </authorList>
    </citation>
    <scope>NUCLEOTIDE SEQUENCE [LARGE SCALE GENOMIC DNA]</scope>
    <source>
        <strain evidence="1">AWRI1</strain>
        <tissue evidence="1">Single Adult Female</tissue>
    </source>
</reference>
<evidence type="ECO:0000313" key="1">
    <source>
        <dbReference type="EMBL" id="KAK7595268.1"/>
    </source>
</evidence>
<dbReference type="AlphaFoldDB" id="A0AAN9TKP7"/>
<organism evidence="1 2">
    <name type="scientific">Parthenolecanium corni</name>
    <dbReference type="NCBI Taxonomy" id="536013"/>
    <lineage>
        <taxon>Eukaryota</taxon>
        <taxon>Metazoa</taxon>
        <taxon>Ecdysozoa</taxon>
        <taxon>Arthropoda</taxon>
        <taxon>Hexapoda</taxon>
        <taxon>Insecta</taxon>
        <taxon>Pterygota</taxon>
        <taxon>Neoptera</taxon>
        <taxon>Paraneoptera</taxon>
        <taxon>Hemiptera</taxon>
        <taxon>Sternorrhyncha</taxon>
        <taxon>Coccoidea</taxon>
        <taxon>Coccidae</taxon>
        <taxon>Parthenolecanium</taxon>
    </lineage>
</organism>